<dbReference type="Pfam" id="PF13538">
    <property type="entry name" value="UvrD_C_2"/>
    <property type="match status" value="1"/>
</dbReference>
<dbReference type="InterPro" id="IPR000212">
    <property type="entry name" value="DNA_helicase_UvrD/REP"/>
</dbReference>
<feature type="domain" description="NERD" evidence="2">
    <location>
        <begin position="15"/>
        <end position="108"/>
    </location>
</feature>
<dbReference type="GO" id="GO:0043138">
    <property type="term" value="F:3'-5' DNA helicase activity"/>
    <property type="evidence" value="ECO:0007669"/>
    <property type="project" value="TreeGrafter"/>
</dbReference>
<comment type="caution">
    <text evidence="4">The sequence shown here is derived from an EMBL/GenBank/DDBJ whole genome shotgun (WGS) entry which is preliminary data.</text>
</comment>
<accession>A0A7W8YCZ1</accession>
<protein>
    <recommendedName>
        <fullName evidence="6">DNA helicase</fullName>
    </recommendedName>
</protein>
<reference evidence="4 5" key="1">
    <citation type="submission" date="2020-08" db="EMBL/GenBank/DDBJ databases">
        <title>Sequencing the genomes of 1000 actinobacteria strains.</title>
        <authorList>
            <person name="Klenk H.-P."/>
        </authorList>
    </citation>
    <scope>NUCLEOTIDE SEQUENCE [LARGE SCALE GENOMIC DNA]</scope>
    <source>
        <strain evidence="4 5">DSM 23694</strain>
    </source>
</reference>
<evidence type="ECO:0000256" key="1">
    <source>
        <dbReference type="SAM" id="Coils"/>
    </source>
</evidence>
<gene>
    <name evidence="4" type="ORF">BKA12_002162</name>
</gene>
<dbReference type="RefSeq" id="WP_183643695.1">
    <property type="nucleotide sequence ID" value="NZ_JACHBL010000001.1"/>
</dbReference>
<evidence type="ECO:0000259" key="3">
    <source>
        <dbReference type="Pfam" id="PF13538"/>
    </source>
</evidence>
<evidence type="ECO:0000313" key="5">
    <source>
        <dbReference type="Proteomes" id="UP000523863"/>
    </source>
</evidence>
<dbReference type="InterPro" id="IPR027785">
    <property type="entry name" value="UvrD-like_helicase_C"/>
</dbReference>
<dbReference type="GO" id="GO:0003677">
    <property type="term" value="F:DNA binding"/>
    <property type="evidence" value="ECO:0007669"/>
    <property type="project" value="InterPro"/>
</dbReference>
<organism evidence="4 5">
    <name type="scientific">Neomicrococcus lactis</name>
    <dbReference type="NCBI Taxonomy" id="732241"/>
    <lineage>
        <taxon>Bacteria</taxon>
        <taxon>Bacillati</taxon>
        <taxon>Actinomycetota</taxon>
        <taxon>Actinomycetes</taxon>
        <taxon>Micrococcales</taxon>
        <taxon>Micrococcaceae</taxon>
        <taxon>Neomicrococcus</taxon>
    </lineage>
</organism>
<dbReference type="GO" id="GO:0000725">
    <property type="term" value="P:recombinational repair"/>
    <property type="evidence" value="ECO:0007669"/>
    <property type="project" value="TreeGrafter"/>
</dbReference>
<dbReference type="Proteomes" id="UP000523863">
    <property type="component" value="Unassembled WGS sequence"/>
</dbReference>
<dbReference type="Pfam" id="PF08378">
    <property type="entry name" value="NERD"/>
    <property type="match status" value="1"/>
</dbReference>
<keyword evidence="1" id="KW-0175">Coiled coil</keyword>
<evidence type="ECO:0000259" key="2">
    <source>
        <dbReference type="Pfam" id="PF08378"/>
    </source>
</evidence>
<dbReference type="GO" id="GO:0005524">
    <property type="term" value="F:ATP binding"/>
    <property type="evidence" value="ECO:0007669"/>
    <property type="project" value="InterPro"/>
</dbReference>
<dbReference type="InterPro" id="IPR011528">
    <property type="entry name" value="NERD"/>
</dbReference>
<keyword evidence="5" id="KW-1185">Reference proteome</keyword>
<feature type="domain" description="UvrD-like helicase C-terminal" evidence="3">
    <location>
        <begin position="496"/>
        <end position="535"/>
    </location>
</feature>
<dbReference type="Gene3D" id="3.40.50.300">
    <property type="entry name" value="P-loop containing nucleotide triphosphate hydrolases"/>
    <property type="match status" value="2"/>
</dbReference>
<name>A0A7W8YCZ1_9MICC</name>
<dbReference type="PANTHER" id="PTHR11070">
    <property type="entry name" value="UVRD / RECB / PCRA DNA HELICASE FAMILY MEMBER"/>
    <property type="match status" value="1"/>
</dbReference>
<proteinExistence type="predicted"/>
<dbReference type="EMBL" id="JACHBL010000001">
    <property type="protein sequence ID" value="MBB5599082.1"/>
    <property type="molecule type" value="Genomic_DNA"/>
</dbReference>
<dbReference type="Pfam" id="PF13245">
    <property type="entry name" value="AAA_19"/>
    <property type="match status" value="1"/>
</dbReference>
<dbReference type="AlphaFoldDB" id="A0A7W8YCZ1"/>
<sequence length="557" mass="61635">MTAKLLPGNPHFESAAEEIVCSALAEQLPDDAVIIVGQRITHSGHEAEIDLLVMWPGVGVAAIEVKGGIVEVKNGKWIQSGRNLVASPIEQVRLAKHALINYLKSVSSFHIPRIGHFVAVPYTELPSSWNVPDAPREIMIDANDLPRAARIIENGLTQLNAYVAPQRDQLEHLCKALRTTHRAVENAQLLAQEIEDEGNRLTREQERILALLRLQPRAQLVGGAGSGKTHLALMKARQLAANGQRVALMCYSRGLARHLELMTQTWHEHERPVYVGLFHRLGEYFGGPNVEEAARTTTLPADQFYAEELPKNLLESAAKAAPEQKFDAIVVDEAQDFENLWWDAVTTCLAEGDEGVLYAFADSRQTVFDRNGAAPIELNPFPLDDNLRNSRAIAECFAPLTALPQDVRSESGERVEWVSVDVAGDRNAISDAVLDVADDQIEKLLGAGWEPGDVALLTTGRRHPEHDAQVKRDGFDVYWDSYFSAEDVFYGHVLGFKGLEKRAVVLALNSFQNPERARQILYVGLSRARSKLVVVGTPDLLRQAGGDDVFKRVTRSR</sequence>
<feature type="coiled-coil region" evidence="1">
    <location>
        <begin position="177"/>
        <end position="207"/>
    </location>
</feature>
<evidence type="ECO:0008006" key="6">
    <source>
        <dbReference type="Google" id="ProtNLM"/>
    </source>
</evidence>
<dbReference type="PANTHER" id="PTHR11070:SF2">
    <property type="entry name" value="ATP-DEPENDENT DNA HELICASE SRS2"/>
    <property type="match status" value="1"/>
</dbReference>
<dbReference type="SUPFAM" id="SSF52540">
    <property type="entry name" value="P-loop containing nucleoside triphosphate hydrolases"/>
    <property type="match status" value="1"/>
</dbReference>
<dbReference type="InterPro" id="IPR027417">
    <property type="entry name" value="P-loop_NTPase"/>
</dbReference>
<evidence type="ECO:0000313" key="4">
    <source>
        <dbReference type="EMBL" id="MBB5599082.1"/>
    </source>
</evidence>